<accession>A0AAV5S6Q7</accession>
<gene>
    <name evidence="1" type="ORF">PENTCL1PPCAC_711</name>
</gene>
<feature type="non-terminal residue" evidence="1">
    <location>
        <position position="1"/>
    </location>
</feature>
<evidence type="ECO:0000313" key="1">
    <source>
        <dbReference type="EMBL" id="GMS78536.1"/>
    </source>
</evidence>
<comment type="caution">
    <text evidence="1">The sequence shown here is derived from an EMBL/GenBank/DDBJ whole genome shotgun (WGS) entry which is preliminary data.</text>
</comment>
<name>A0AAV5S6Q7_9BILA</name>
<feature type="non-terminal residue" evidence="1">
    <location>
        <position position="99"/>
    </location>
</feature>
<reference evidence="1" key="1">
    <citation type="submission" date="2023-10" db="EMBL/GenBank/DDBJ databases">
        <title>Genome assembly of Pristionchus species.</title>
        <authorList>
            <person name="Yoshida K."/>
            <person name="Sommer R.J."/>
        </authorList>
    </citation>
    <scope>NUCLEOTIDE SEQUENCE</scope>
    <source>
        <strain evidence="1">RS0144</strain>
    </source>
</reference>
<sequence length="99" mass="11357">DIKYDTVDSLLVIVRTHSIQHLYLNFIPAFFSVPTIQLTLGHLLTEANLPICTIEMTMREDVRGTTRDAQLRDWQNRIEQQIGTDKFSTSVHSHNSLSC</sequence>
<proteinExistence type="predicted"/>
<keyword evidence="2" id="KW-1185">Reference proteome</keyword>
<dbReference type="EMBL" id="BTSX01000001">
    <property type="protein sequence ID" value="GMS78536.1"/>
    <property type="molecule type" value="Genomic_DNA"/>
</dbReference>
<protein>
    <submittedName>
        <fullName evidence="1">Uncharacterized protein</fullName>
    </submittedName>
</protein>
<dbReference type="Proteomes" id="UP001432027">
    <property type="component" value="Unassembled WGS sequence"/>
</dbReference>
<organism evidence="1 2">
    <name type="scientific">Pristionchus entomophagus</name>
    <dbReference type="NCBI Taxonomy" id="358040"/>
    <lineage>
        <taxon>Eukaryota</taxon>
        <taxon>Metazoa</taxon>
        <taxon>Ecdysozoa</taxon>
        <taxon>Nematoda</taxon>
        <taxon>Chromadorea</taxon>
        <taxon>Rhabditida</taxon>
        <taxon>Rhabditina</taxon>
        <taxon>Diplogasteromorpha</taxon>
        <taxon>Diplogasteroidea</taxon>
        <taxon>Neodiplogasteridae</taxon>
        <taxon>Pristionchus</taxon>
    </lineage>
</organism>
<dbReference type="AlphaFoldDB" id="A0AAV5S6Q7"/>
<evidence type="ECO:0000313" key="2">
    <source>
        <dbReference type="Proteomes" id="UP001432027"/>
    </source>
</evidence>